<organism evidence="1 2">
    <name type="scientific">Hygrophoropsis aurantiaca</name>
    <dbReference type="NCBI Taxonomy" id="72124"/>
    <lineage>
        <taxon>Eukaryota</taxon>
        <taxon>Fungi</taxon>
        <taxon>Dikarya</taxon>
        <taxon>Basidiomycota</taxon>
        <taxon>Agaricomycotina</taxon>
        <taxon>Agaricomycetes</taxon>
        <taxon>Agaricomycetidae</taxon>
        <taxon>Boletales</taxon>
        <taxon>Coniophorineae</taxon>
        <taxon>Hygrophoropsidaceae</taxon>
        <taxon>Hygrophoropsis</taxon>
    </lineage>
</organism>
<name>A0ACB7ZXY5_9AGAM</name>
<reference evidence="1" key="1">
    <citation type="journal article" date="2021" name="New Phytol.">
        <title>Evolutionary innovations through gain and loss of genes in the ectomycorrhizal Boletales.</title>
        <authorList>
            <person name="Wu G."/>
            <person name="Miyauchi S."/>
            <person name="Morin E."/>
            <person name="Kuo A."/>
            <person name="Drula E."/>
            <person name="Varga T."/>
            <person name="Kohler A."/>
            <person name="Feng B."/>
            <person name="Cao Y."/>
            <person name="Lipzen A."/>
            <person name="Daum C."/>
            <person name="Hundley H."/>
            <person name="Pangilinan J."/>
            <person name="Johnson J."/>
            <person name="Barry K."/>
            <person name="LaButti K."/>
            <person name="Ng V."/>
            <person name="Ahrendt S."/>
            <person name="Min B."/>
            <person name="Choi I.G."/>
            <person name="Park H."/>
            <person name="Plett J.M."/>
            <person name="Magnuson J."/>
            <person name="Spatafora J.W."/>
            <person name="Nagy L.G."/>
            <person name="Henrissat B."/>
            <person name="Grigoriev I.V."/>
            <person name="Yang Z.L."/>
            <person name="Xu J."/>
            <person name="Martin F.M."/>
        </authorList>
    </citation>
    <scope>NUCLEOTIDE SEQUENCE</scope>
    <source>
        <strain evidence="1">ATCC 28755</strain>
    </source>
</reference>
<comment type="caution">
    <text evidence="1">The sequence shown here is derived from an EMBL/GenBank/DDBJ whole genome shotgun (WGS) entry which is preliminary data.</text>
</comment>
<dbReference type="Proteomes" id="UP000790377">
    <property type="component" value="Unassembled WGS sequence"/>
</dbReference>
<accession>A0ACB7ZXY5</accession>
<proteinExistence type="predicted"/>
<evidence type="ECO:0000313" key="1">
    <source>
        <dbReference type="EMBL" id="KAH7905925.1"/>
    </source>
</evidence>
<keyword evidence="2" id="KW-1185">Reference proteome</keyword>
<sequence>MHRALTIPEILDEIFSYYHIQATDWHLDRSAKHRTLLALALACRTFQDHAIAALWRQLIGFRQPILSFLGNVVEPPNLPVTADHWDQLGWKLCQSLSREDWNRFEKYTSHVREITIGYGDFQGLSNFMAFLSVKYLPRGSQGHLFPKLQSLTWRADRTTELPFIHLFAAPPSLRTLTLDFYGTEDTLWLLSILECHLLSLTCLYLVEFDTIDLTDEYHTAFSRAMESRSCQGLESFHANVMDAPALQKLAHLPNLKELKVFIVRNSSGMVSDNQNGFSNLKTLRIYDCQIDFIVSFFRSAQMPLESIVLDACHHDPEAAQPPILVQSSLGDLISSIASQPCQTSLTELEVQYFPDSNGSDRLNSPLSITTLFAFSNLRLCHVEIREIDSAVAGPTFDLNDDALVQMAAAWPYLETLIFKHRAGFHNTSKITFNGFASLLRGCPLLKTLTLSVDATQLDYAFTAGVLNSWVQDLDLLDSIIEEPTTVALILADLFGSLEQVNTWHRDSELYQPLWDEVNSILERMREEAEGSEGSQMNT</sequence>
<evidence type="ECO:0000313" key="2">
    <source>
        <dbReference type="Proteomes" id="UP000790377"/>
    </source>
</evidence>
<protein>
    <submittedName>
        <fullName evidence="1">Uncharacterized protein</fullName>
    </submittedName>
</protein>
<dbReference type="EMBL" id="MU268100">
    <property type="protein sequence ID" value="KAH7905925.1"/>
    <property type="molecule type" value="Genomic_DNA"/>
</dbReference>
<gene>
    <name evidence="1" type="ORF">BJ138DRAFT_1130230</name>
</gene>